<name>A0ACC2ET83_DIPCM</name>
<evidence type="ECO:0000313" key="1">
    <source>
        <dbReference type="EMBL" id="KAJ7569685.1"/>
    </source>
</evidence>
<evidence type="ECO:0000313" key="2">
    <source>
        <dbReference type="Proteomes" id="UP001162992"/>
    </source>
</evidence>
<keyword evidence="2" id="KW-1185">Reference proteome</keyword>
<protein>
    <submittedName>
        <fullName evidence="1">Uncharacterized protein</fullName>
    </submittedName>
</protein>
<dbReference type="Proteomes" id="UP001162992">
    <property type="component" value="Chromosome 1"/>
</dbReference>
<organism evidence="1 2">
    <name type="scientific">Diphasiastrum complanatum</name>
    <name type="common">Issler's clubmoss</name>
    <name type="synonym">Lycopodium complanatum</name>
    <dbReference type="NCBI Taxonomy" id="34168"/>
    <lineage>
        <taxon>Eukaryota</taxon>
        <taxon>Viridiplantae</taxon>
        <taxon>Streptophyta</taxon>
        <taxon>Embryophyta</taxon>
        <taxon>Tracheophyta</taxon>
        <taxon>Lycopodiopsida</taxon>
        <taxon>Lycopodiales</taxon>
        <taxon>Lycopodiaceae</taxon>
        <taxon>Lycopodioideae</taxon>
        <taxon>Diphasiastrum</taxon>
    </lineage>
</organism>
<gene>
    <name evidence="1" type="ORF">O6H91_01G088700</name>
</gene>
<sequence length="818" mass="89995">MPNLQTLITGSFSARQVSSPAQPCLKGRFSLNESPKSVIKESAVISPESASSESMDHCLVNDMHPQRCHDQEDLTSDESSTGSSFKKTTDLPQMSRELVYGQANGLSLKTLLQVGSSEANDPTSFLDQKTSSQFEETLSSTSRDSMVSNGCLDAHRLSDSITIGNSGFHLAMGSENRGKTDVPESIELHGFTTGSANVNKSREWHQDSFLKITSELESNQTSKLLPGQFLASKMAHASEAIVPKVPLASNTEGDTQGDKREFIRQKINASHCSENENMRTSDSPKSASTRYTKMQDSNTSLATQSRARSDYSLNSIKGGRFSPRNLPGKAMKPSPIKPSPSKWDDAQKWLISSISSDIITHPQADNAHISSPRLSSNLPYPNEVCKNKSSGTDQSLRIFGAARVANRPANKLEISTLQGSPRQILAPDKHTNSNDDYVLKRGGFPEKSGHGYDQKQKPLLEGRTIKVTDAHKLSVVHPSGNSDSPSVAMLPNTSMEAPLPASTIVNLSTEQRASLERINPTGVRGSERLFNHAGENRASSNMILYDIHMTDKYADTVVQTPDHGLSYALKNEFFVQTPKLGGSLPMKDVSTEVSPPVSRYRDMGTQMTPLSSSGPSKCTTPISNISPARHNTPAKQTVSSAQANLELLELQSCQLMAKLEHRDQSNFNGLDRSTSNTWSTREEEEEESSKSLRYVDLTEIRKSVIEARAAAWEEAEQAKSTSRYKREESKVQAWENHQKAKAEAEMRKLEVKLEKMRSHQTEKIMNKLAAAHRHAENMRAAAQAEQAEQLAKSKERANQMRISGHVPTPFCACFTCRT</sequence>
<reference evidence="2" key="1">
    <citation type="journal article" date="2024" name="Proc. Natl. Acad. Sci. U.S.A.">
        <title>Extraordinary preservation of gene collinearity over three hundred million years revealed in homosporous lycophytes.</title>
        <authorList>
            <person name="Li C."/>
            <person name="Wickell D."/>
            <person name="Kuo L.Y."/>
            <person name="Chen X."/>
            <person name="Nie B."/>
            <person name="Liao X."/>
            <person name="Peng D."/>
            <person name="Ji J."/>
            <person name="Jenkins J."/>
            <person name="Williams M."/>
            <person name="Shu S."/>
            <person name="Plott C."/>
            <person name="Barry K."/>
            <person name="Rajasekar S."/>
            <person name="Grimwood J."/>
            <person name="Han X."/>
            <person name="Sun S."/>
            <person name="Hou Z."/>
            <person name="He W."/>
            <person name="Dai G."/>
            <person name="Sun C."/>
            <person name="Schmutz J."/>
            <person name="Leebens-Mack J.H."/>
            <person name="Li F.W."/>
            <person name="Wang L."/>
        </authorList>
    </citation>
    <scope>NUCLEOTIDE SEQUENCE [LARGE SCALE GENOMIC DNA]</scope>
    <source>
        <strain evidence="2">cv. PW_Plant_1</strain>
    </source>
</reference>
<dbReference type="EMBL" id="CM055092">
    <property type="protein sequence ID" value="KAJ7569685.1"/>
    <property type="molecule type" value="Genomic_DNA"/>
</dbReference>
<comment type="caution">
    <text evidence="1">The sequence shown here is derived from an EMBL/GenBank/DDBJ whole genome shotgun (WGS) entry which is preliminary data.</text>
</comment>
<proteinExistence type="predicted"/>
<accession>A0ACC2ET83</accession>